<keyword evidence="2" id="KW-0732">Signal</keyword>
<organism evidence="3 4">
    <name type="scientific">Vigna angularis var. angularis</name>
    <dbReference type="NCBI Taxonomy" id="157739"/>
    <lineage>
        <taxon>Eukaryota</taxon>
        <taxon>Viridiplantae</taxon>
        <taxon>Streptophyta</taxon>
        <taxon>Embryophyta</taxon>
        <taxon>Tracheophyta</taxon>
        <taxon>Spermatophyta</taxon>
        <taxon>Magnoliopsida</taxon>
        <taxon>eudicotyledons</taxon>
        <taxon>Gunneridae</taxon>
        <taxon>Pentapetalae</taxon>
        <taxon>rosids</taxon>
        <taxon>fabids</taxon>
        <taxon>Fabales</taxon>
        <taxon>Fabaceae</taxon>
        <taxon>Papilionoideae</taxon>
        <taxon>50 kb inversion clade</taxon>
        <taxon>NPAAA clade</taxon>
        <taxon>indigoferoid/millettioid clade</taxon>
        <taxon>Phaseoleae</taxon>
        <taxon>Vigna</taxon>
    </lineage>
</organism>
<proteinExistence type="predicted"/>
<evidence type="ECO:0000313" key="3">
    <source>
        <dbReference type="EMBL" id="BAT75519.1"/>
    </source>
</evidence>
<keyword evidence="1" id="KW-0812">Transmembrane</keyword>
<protein>
    <recommendedName>
        <fullName evidence="5">THH1/TOM1/TOM3 domain-containing protein</fullName>
    </recommendedName>
</protein>
<keyword evidence="4" id="KW-1185">Reference proteome</keyword>
<dbReference type="EMBL" id="AP015034">
    <property type="protein sequence ID" value="BAT75519.1"/>
    <property type="molecule type" value="Genomic_DNA"/>
</dbReference>
<keyword evidence="1" id="KW-0472">Membrane</keyword>
<evidence type="ECO:0000256" key="2">
    <source>
        <dbReference type="SAM" id="SignalP"/>
    </source>
</evidence>
<keyword evidence="1" id="KW-1133">Transmembrane helix</keyword>
<feature type="transmembrane region" description="Helical" evidence="1">
    <location>
        <begin position="47"/>
        <end position="67"/>
    </location>
</feature>
<feature type="signal peptide" evidence="2">
    <location>
        <begin position="1"/>
        <end position="23"/>
    </location>
</feature>
<evidence type="ECO:0000313" key="4">
    <source>
        <dbReference type="Proteomes" id="UP000291084"/>
    </source>
</evidence>
<evidence type="ECO:0008006" key="5">
    <source>
        <dbReference type="Google" id="ProtNLM"/>
    </source>
</evidence>
<name>A0A0S3R4W3_PHAAN</name>
<sequence>MMNLILLLILNAGYVIIFQLCSADGMDGVWSVEFFKVLFQTQSSLIIFLSLLPVLVGDFIYVSYFYVSEEEIG</sequence>
<evidence type="ECO:0000256" key="1">
    <source>
        <dbReference type="SAM" id="Phobius"/>
    </source>
</evidence>
<reference evidence="3 4" key="1">
    <citation type="journal article" date="2015" name="Sci. Rep.">
        <title>The power of single molecule real-time sequencing technology in the de novo assembly of a eukaryotic genome.</title>
        <authorList>
            <person name="Sakai H."/>
            <person name="Naito K."/>
            <person name="Ogiso-Tanaka E."/>
            <person name="Takahashi Y."/>
            <person name="Iseki K."/>
            <person name="Muto C."/>
            <person name="Satou K."/>
            <person name="Teruya K."/>
            <person name="Shiroma A."/>
            <person name="Shimoji M."/>
            <person name="Hirano T."/>
            <person name="Itoh T."/>
            <person name="Kaga A."/>
            <person name="Tomooka N."/>
        </authorList>
    </citation>
    <scope>NUCLEOTIDE SEQUENCE [LARGE SCALE GENOMIC DNA]</scope>
    <source>
        <strain evidence="4">cv. Shumari</strain>
    </source>
</reference>
<gene>
    <name evidence="3" type="primary">Vigan.01G339200</name>
    <name evidence="3" type="ORF">VIGAN_01339200</name>
</gene>
<dbReference type="AlphaFoldDB" id="A0A0S3R4W3"/>
<accession>A0A0S3R4W3</accession>
<dbReference type="Proteomes" id="UP000291084">
    <property type="component" value="Chromosome 1"/>
</dbReference>
<feature type="chain" id="PRO_5006616706" description="THH1/TOM1/TOM3 domain-containing protein" evidence="2">
    <location>
        <begin position="24"/>
        <end position="73"/>
    </location>
</feature>